<keyword evidence="2" id="KW-0418">Kinase</keyword>
<dbReference type="InterPro" id="IPR012074">
    <property type="entry name" value="GAF_ANTAR"/>
</dbReference>
<dbReference type="Gene3D" id="3.30.450.40">
    <property type="match status" value="1"/>
</dbReference>
<dbReference type="InterPro" id="IPR036388">
    <property type="entry name" value="WH-like_DNA-bd_sf"/>
</dbReference>
<dbReference type="Proteomes" id="UP000586918">
    <property type="component" value="Unassembled WGS sequence"/>
</dbReference>
<dbReference type="Gene3D" id="1.10.10.10">
    <property type="entry name" value="Winged helix-like DNA-binding domain superfamily/Winged helix DNA-binding domain"/>
    <property type="match status" value="1"/>
</dbReference>
<dbReference type="PIRSF" id="PIRSF036625">
    <property type="entry name" value="GAF_ANTAR"/>
    <property type="match status" value="1"/>
</dbReference>
<evidence type="ECO:0000256" key="2">
    <source>
        <dbReference type="ARBA" id="ARBA00022777"/>
    </source>
</evidence>
<proteinExistence type="predicted"/>
<keyword evidence="1" id="KW-0808">Transferase</keyword>
<evidence type="ECO:0000256" key="4">
    <source>
        <dbReference type="ARBA" id="ARBA00023163"/>
    </source>
</evidence>
<keyword evidence="3" id="KW-0805">Transcription regulation</keyword>
<evidence type="ECO:0000256" key="3">
    <source>
        <dbReference type="ARBA" id="ARBA00023015"/>
    </source>
</evidence>
<dbReference type="PROSITE" id="PS50921">
    <property type="entry name" value="ANTAR"/>
    <property type="match status" value="1"/>
</dbReference>
<dbReference type="SMART" id="SM01012">
    <property type="entry name" value="ANTAR"/>
    <property type="match status" value="1"/>
</dbReference>
<dbReference type="InterPro" id="IPR005561">
    <property type="entry name" value="ANTAR"/>
</dbReference>
<dbReference type="SUPFAM" id="SSF55781">
    <property type="entry name" value="GAF domain-like"/>
    <property type="match status" value="1"/>
</dbReference>
<dbReference type="EMBL" id="JAAXKZ010000019">
    <property type="protein sequence ID" value="NMH91507.1"/>
    <property type="molecule type" value="Genomic_DNA"/>
</dbReference>
<gene>
    <name evidence="6" type="ORF">HF519_07885</name>
</gene>
<keyword evidence="7" id="KW-1185">Reference proteome</keyword>
<sequence length="235" mass="25049">MADQNIPTLTSAAAAVELQELLLATEDIGDFLQEIATLAVAVLSGDLSCDITVRRNHHAMTVANSDTRASQLDEVQYGHDQGPCLASLNTDEVVVIDDLADDDRWRAYQMPALAHGIRSSLSLPLHTGGQPIGALNIYSPHPGTFGPQEQLVARRFADEASRALALAVRLAERTEMSEHLQAALSSRAVIDQALGIVMGQNECTADQAFDLLRQIAAEVITAVSGQPPADTPGFS</sequence>
<dbReference type="RefSeq" id="WP_169411631.1">
    <property type="nucleotide sequence ID" value="NZ_JAAXKZ010000019.1"/>
</dbReference>
<dbReference type="Pfam" id="PF13185">
    <property type="entry name" value="GAF_2"/>
    <property type="match status" value="1"/>
</dbReference>
<dbReference type="SMART" id="SM00065">
    <property type="entry name" value="GAF"/>
    <property type="match status" value="1"/>
</dbReference>
<comment type="caution">
    <text evidence="6">The sequence shown here is derived from an EMBL/GenBank/DDBJ whole genome shotgun (WGS) entry which is preliminary data.</text>
</comment>
<dbReference type="GO" id="GO:0016301">
    <property type="term" value="F:kinase activity"/>
    <property type="evidence" value="ECO:0007669"/>
    <property type="project" value="UniProtKB-KW"/>
</dbReference>
<dbReference type="SUPFAM" id="SSF52172">
    <property type="entry name" value="CheY-like"/>
    <property type="match status" value="1"/>
</dbReference>
<dbReference type="InterPro" id="IPR029016">
    <property type="entry name" value="GAF-like_dom_sf"/>
</dbReference>
<accession>A0A848DFU9</accession>
<dbReference type="AlphaFoldDB" id="A0A848DFU9"/>
<dbReference type="Pfam" id="PF03861">
    <property type="entry name" value="ANTAR"/>
    <property type="match status" value="1"/>
</dbReference>
<evidence type="ECO:0000256" key="1">
    <source>
        <dbReference type="ARBA" id="ARBA00022679"/>
    </source>
</evidence>
<feature type="domain" description="ANTAR" evidence="5">
    <location>
        <begin position="170"/>
        <end position="231"/>
    </location>
</feature>
<evidence type="ECO:0000259" key="5">
    <source>
        <dbReference type="PROSITE" id="PS50921"/>
    </source>
</evidence>
<evidence type="ECO:0000313" key="7">
    <source>
        <dbReference type="Proteomes" id="UP000586918"/>
    </source>
</evidence>
<protein>
    <submittedName>
        <fullName evidence="6">GAF and ANTAR domain-containing protein</fullName>
    </submittedName>
</protein>
<dbReference type="InterPro" id="IPR003018">
    <property type="entry name" value="GAF"/>
</dbReference>
<keyword evidence="4" id="KW-0804">Transcription</keyword>
<dbReference type="GO" id="GO:0003723">
    <property type="term" value="F:RNA binding"/>
    <property type="evidence" value="ECO:0007669"/>
    <property type="project" value="InterPro"/>
</dbReference>
<reference evidence="6 7" key="1">
    <citation type="submission" date="2020-04" db="EMBL/GenBank/DDBJ databases">
        <authorList>
            <person name="Klaysubun C."/>
            <person name="Duangmal K."/>
            <person name="Lipun K."/>
        </authorList>
    </citation>
    <scope>NUCLEOTIDE SEQUENCE [LARGE SCALE GENOMIC DNA]</scope>
    <source>
        <strain evidence="6 7">DSM 45300</strain>
    </source>
</reference>
<organism evidence="6 7">
    <name type="scientific">Pseudonocardia bannensis</name>
    <dbReference type="NCBI Taxonomy" id="630973"/>
    <lineage>
        <taxon>Bacteria</taxon>
        <taxon>Bacillati</taxon>
        <taxon>Actinomycetota</taxon>
        <taxon>Actinomycetes</taxon>
        <taxon>Pseudonocardiales</taxon>
        <taxon>Pseudonocardiaceae</taxon>
        <taxon>Pseudonocardia</taxon>
    </lineage>
</organism>
<evidence type="ECO:0000313" key="6">
    <source>
        <dbReference type="EMBL" id="NMH91507.1"/>
    </source>
</evidence>
<dbReference type="InterPro" id="IPR011006">
    <property type="entry name" value="CheY-like_superfamily"/>
</dbReference>
<name>A0A848DFU9_9PSEU</name>